<dbReference type="EMBL" id="JAPQKN010000001">
    <property type="protein sequence ID" value="KAJ5177270.1"/>
    <property type="molecule type" value="Genomic_DNA"/>
</dbReference>
<dbReference type="InterPro" id="IPR000210">
    <property type="entry name" value="BTB/POZ_dom"/>
</dbReference>
<evidence type="ECO:0000313" key="3">
    <source>
        <dbReference type="Proteomes" id="UP001149163"/>
    </source>
</evidence>
<dbReference type="OrthoDB" id="194443at2759"/>
<accession>A0A9W9IHH8</accession>
<dbReference type="Proteomes" id="UP001149163">
    <property type="component" value="Unassembled WGS sequence"/>
</dbReference>
<comment type="caution">
    <text evidence="2">The sequence shown here is derived from an EMBL/GenBank/DDBJ whole genome shotgun (WGS) entry which is preliminary data.</text>
</comment>
<sequence>MTDLPETSAKEFAATLLPLYHGPTVKIRISSSDHEYEISKHLLYKESIYFTTMFESNFAEGQQQVATLEEVEGVVSVRSFEALIKWLYLRRIQLDSEGPEDQISGAIELVRLADMCHITGIEAQMAQYIKDVLVANPGPQCDIFCSRPIDTNTYYLTRQHIIWATLLPPGHLVRRIIAAASVEGYLRDENYKFVQESHEIPAFGADLLREVRSTLSQMDSATQFEDPISGTRMSINCGSDF</sequence>
<dbReference type="Gene3D" id="3.30.710.10">
    <property type="entry name" value="Potassium Channel Kv1.1, Chain A"/>
    <property type="match status" value="1"/>
</dbReference>
<dbReference type="SUPFAM" id="SSF54695">
    <property type="entry name" value="POZ domain"/>
    <property type="match status" value="1"/>
</dbReference>
<keyword evidence="3" id="KW-1185">Reference proteome</keyword>
<reference evidence="2" key="1">
    <citation type="submission" date="2022-11" db="EMBL/GenBank/DDBJ databases">
        <authorList>
            <person name="Petersen C."/>
        </authorList>
    </citation>
    <scope>NUCLEOTIDE SEQUENCE</scope>
    <source>
        <strain evidence="2">IBT 26290</strain>
    </source>
</reference>
<evidence type="ECO:0000259" key="1">
    <source>
        <dbReference type="PROSITE" id="PS50097"/>
    </source>
</evidence>
<dbReference type="GeneID" id="81424448"/>
<protein>
    <recommendedName>
        <fullName evidence="1">BTB domain-containing protein</fullName>
    </recommendedName>
</protein>
<dbReference type="InterPro" id="IPR011333">
    <property type="entry name" value="SKP1/BTB/POZ_sf"/>
</dbReference>
<feature type="domain" description="BTB" evidence="1">
    <location>
        <begin position="23"/>
        <end position="96"/>
    </location>
</feature>
<gene>
    <name evidence="2" type="ORF">N7482_003147</name>
</gene>
<organism evidence="2 3">
    <name type="scientific">Penicillium canariense</name>
    <dbReference type="NCBI Taxonomy" id="189055"/>
    <lineage>
        <taxon>Eukaryota</taxon>
        <taxon>Fungi</taxon>
        <taxon>Dikarya</taxon>
        <taxon>Ascomycota</taxon>
        <taxon>Pezizomycotina</taxon>
        <taxon>Eurotiomycetes</taxon>
        <taxon>Eurotiomycetidae</taxon>
        <taxon>Eurotiales</taxon>
        <taxon>Aspergillaceae</taxon>
        <taxon>Penicillium</taxon>
    </lineage>
</organism>
<dbReference type="AlphaFoldDB" id="A0A9W9IHH8"/>
<reference evidence="2" key="2">
    <citation type="journal article" date="2023" name="IMA Fungus">
        <title>Comparative genomic study of the Penicillium genus elucidates a diverse pangenome and 15 lateral gene transfer events.</title>
        <authorList>
            <person name="Petersen C."/>
            <person name="Sorensen T."/>
            <person name="Nielsen M.R."/>
            <person name="Sondergaard T.E."/>
            <person name="Sorensen J.L."/>
            <person name="Fitzpatrick D.A."/>
            <person name="Frisvad J.C."/>
            <person name="Nielsen K.L."/>
        </authorList>
    </citation>
    <scope>NUCLEOTIDE SEQUENCE</scope>
    <source>
        <strain evidence="2">IBT 26290</strain>
    </source>
</reference>
<dbReference type="Pfam" id="PF00651">
    <property type="entry name" value="BTB"/>
    <property type="match status" value="1"/>
</dbReference>
<dbReference type="CDD" id="cd18186">
    <property type="entry name" value="BTB_POZ_ZBTB_KLHL-like"/>
    <property type="match status" value="1"/>
</dbReference>
<dbReference type="PROSITE" id="PS50097">
    <property type="entry name" value="BTB"/>
    <property type="match status" value="1"/>
</dbReference>
<name>A0A9W9IHH8_9EURO</name>
<proteinExistence type="predicted"/>
<evidence type="ECO:0000313" key="2">
    <source>
        <dbReference type="EMBL" id="KAJ5177270.1"/>
    </source>
</evidence>
<dbReference type="RefSeq" id="XP_056548878.1">
    <property type="nucleotide sequence ID" value="XM_056685272.1"/>
</dbReference>